<reference evidence="4 5" key="1">
    <citation type="journal article" date="2016" name="Environ. Microbiol.">
        <title>Genomic resolution of a cold subsurface aquifer community provides metabolic insights for novel microbes adapted to high CO concentrations.</title>
        <authorList>
            <person name="Probst A.J."/>
            <person name="Castelle C.J."/>
            <person name="Singh A."/>
            <person name="Brown C.T."/>
            <person name="Anantharaman K."/>
            <person name="Sharon I."/>
            <person name="Hug L.A."/>
            <person name="Burstein D."/>
            <person name="Emerson J.B."/>
            <person name="Thomas B.C."/>
            <person name="Banfield J.F."/>
        </authorList>
    </citation>
    <scope>NUCLEOTIDE SEQUENCE [LARGE SCALE GENOMIC DNA]</scope>
    <source>
        <strain evidence="4">CG2_30_33_16</strain>
    </source>
</reference>
<evidence type="ECO:0000259" key="3">
    <source>
        <dbReference type="Pfam" id="PF00156"/>
    </source>
</evidence>
<dbReference type="AlphaFoldDB" id="A0A1J5HTL6"/>
<dbReference type="SUPFAM" id="SSF53271">
    <property type="entry name" value="PRTase-like"/>
    <property type="match status" value="1"/>
</dbReference>
<sequence>MEYHLVNWEQLHDSTFKLAQKISKNKIKFDLIVSIARGGYCISHILSDLLSLPITSFTISSYRDLKQSSLPEITFKIENKLHNKNILLVDDISDTGKTFIRGIKYLKSLGAKHITTVSLFIKPWTKFTPDYYMHSVNKWIILPYETRETIESLNKIFRKQKLTNVQSIKRLTTIGLPLKFINKYV</sequence>
<accession>A0A1J5HTL6</accession>
<dbReference type="CDD" id="cd06223">
    <property type="entry name" value="PRTases_typeI"/>
    <property type="match status" value="1"/>
</dbReference>
<organism evidence="4 5">
    <name type="scientific">Candidatus Roizmanbacteria bacterium CG2_30_33_16</name>
    <dbReference type="NCBI Taxonomy" id="1805340"/>
    <lineage>
        <taxon>Bacteria</taxon>
        <taxon>Candidatus Roizmaniibacteriota</taxon>
    </lineage>
</organism>
<dbReference type="InterPro" id="IPR029057">
    <property type="entry name" value="PRTase-like"/>
</dbReference>
<dbReference type="Proteomes" id="UP000183758">
    <property type="component" value="Unassembled WGS sequence"/>
</dbReference>
<dbReference type="InterPro" id="IPR000836">
    <property type="entry name" value="PRTase_dom"/>
</dbReference>
<keyword evidence="2" id="KW-0808">Transferase</keyword>
<evidence type="ECO:0000313" key="5">
    <source>
        <dbReference type="Proteomes" id="UP000183758"/>
    </source>
</evidence>
<feature type="domain" description="Phosphoribosyltransferase" evidence="3">
    <location>
        <begin position="8"/>
        <end position="139"/>
    </location>
</feature>
<dbReference type="PANTHER" id="PTHR43363:SF1">
    <property type="entry name" value="HYPOXANTHINE-GUANINE PHOSPHORIBOSYLTRANSFERASE"/>
    <property type="match status" value="1"/>
</dbReference>
<proteinExistence type="predicted"/>
<name>A0A1J5HTL6_9BACT</name>
<evidence type="ECO:0000313" key="4">
    <source>
        <dbReference type="EMBL" id="OIP85146.1"/>
    </source>
</evidence>
<dbReference type="GO" id="GO:0016757">
    <property type="term" value="F:glycosyltransferase activity"/>
    <property type="evidence" value="ECO:0007669"/>
    <property type="project" value="UniProtKB-KW"/>
</dbReference>
<gene>
    <name evidence="4" type="ORF">AUK04_01570</name>
</gene>
<evidence type="ECO:0000256" key="1">
    <source>
        <dbReference type="ARBA" id="ARBA00022676"/>
    </source>
</evidence>
<evidence type="ECO:0000256" key="2">
    <source>
        <dbReference type="ARBA" id="ARBA00022679"/>
    </source>
</evidence>
<dbReference type="Gene3D" id="3.40.50.2020">
    <property type="match status" value="1"/>
</dbReference>
<keyword evidence="1" id="KW-0328">Glycosyltransferase</keyword>
<comment type="caution">
    <text evidence="4">The sequence shown here is derived from an EMBL/GenBank/DDBJ whole genome shotgun (WGS) entry which is preliminary data.</text>
</comment>
<protein>
    <recommendedName>
        <fullName evidence="3">Phosphoribosyltransferase domain-containing protein</fullName>
    </recommendedName>
</protein>
<dbReference type="PANTHER" id="PTHR43363">
    <property type="entry name" value="HYPOXANTHINE PHOSPHORIBOSYLTRANSFERASE"/>
    <property type="match status" value="1"/>
</dbReference>
<dbReference type="EMBL" id="MNZM01000036">
    <property type="protein sequence ID" value="OIP85146.1"/>
    <property type="molecule type" value="Genomic_DNA"/>
</dbReference>
<dbReference type="Pfam" id="PF00156">
    <property type="entry name" value="Pribosyltran"/>
    <property type="match status" value="1"/>
</dbReference>